<dbReference type="EMBL" id="JAACNO010002352">
    <property type="protein sequence ID" value="KAF4133949.1"/>
    <property type="molecule type" value="Genomic_DNA"/>
</dbReference>
<sequence>MILELVTKLLYSLNVVGAYCSLLKIHSPDRYETGYDKLKKYVVCAGKAEQERATFVNRGQSTRCEREEAVSKR</sequence>
<name>A0A8S9U455_PHYIN</name>
<evidence type="ECO:0000313" key="2">
    <source>
        <dbReference type="Proteomes" id="UP000704712"/>
    </source>
</evidence>
<reference evidence="1" key="1">
    <citation type="submission" date="2020-03" db="EMBL/GenBank/DDBJ databases">
        <title>Hybrid Assembly of Korean Phytophthora infestans isolates.</title>
        <authorList>
            <person name="Prokchorchik M."/>
            <person name="Lee Y."/>
            <person name="Seo J."/>
            <person name="Cho J.-H."/>
            <person name="Park Y.-E."/>
            <person name="Jang D.-C."/>
            <person name="Im J.-S."/>
            <person name="Choi J.-G."/>
            <person name="Park H.-J."/>
            <person name="Lee G.-B."/>
            <person name="Lee Y.-G."/>
            <person name="Hong S.-Y."/>
            <person name="Cho K."/>
            <person name="Sohn K.H."/>
        </authorList>
    </citation>
    <scope>NUCLEOTIDE SEQUENCE</scope>
    <source>
        <strain evidence="1">KR_2_A2</strain>
    </source>
</reference>
<proteinExistence type="predicted"/>
<dbReference type="AlphaFoldDB" id="A0A8S9U455"/>
<accession>A0A8S9U455</accession>
<dbReference type="Proteomes" id="UP000704712">
    <property type="component" value="Unassembled WGS sequence"/>
</dbReference>
<evidence type="ECO:0000313" key="1">
    <source>
        <dbReference type="EMBL" id="KAF4133949.1"/>
    </source>
</evidence>
<organism evidence="1 2">
    <name type="scientific">Phytophthora infestans</name>
    <name type="common">Potato late blight agent</name>
    <name type="synonym">Botrytis infestans</name>
    <dbReference type="NCBI Taxonomy" id="4787"/>
    <lineage>
        <taxon>Eukaryota</taxon>
        <taxon>Sar</taxon>
        <taxon>Stramenopiles</taxon>
        <taxon>Oomycota</taxon>
        <taxon>Peronosporomycetes</taxon>
        <taxon>Peronosporales</taxon>
        <taxon>Peronosporaceae</taxon>
        <taxon>Phytophthora</taxon>
    </lineage>
</organism>
<gene>
    <name evidence="1" type="ORF">GN958_ATG16848</name>
</gene>
<feature type="non-terminal residue" evidence="1">
    <location>
        <position position="1"/>
    </location>
</feature>
<protein>
    <submittedName>
        <fullName evidence="1">Uncharacterized protein</fullName>
    </submittedName>
</protein>
<comment type="caution">
    <text evidence="1">The sequence shown here is derived from an EMBL/GenBank/DDBJ whole genome shotgun (WGS) entry which is preliminary data.</text>
</comment>